<gene>
    <name evidence="1" type="ORF">Tco_1125228</name>
</gene>
<sequence length="68" mass="7800">MLATGRYAHMAFNGSYDTLIQDQRMSLRKCILHSRDRDSGFDSEDQCSFDLEKEAIHLILTGIGDEIY</sequence>
<comment type="caution">
    <text evidence="1">The sequence shown here is derived from an EMBL/GenBank/DDBJ whole genome shotgun (WGS) entry which is preliminary data.</text>
</comment>
<proteinExistence type="predicted"/>
<evidence type="ECO:0000313" key="1">
    <source>
        <dbReference type="EMBL" id="GJU08798.1"/>
    </source>
</evidence>
<dbReference type="EMBL" id="BQNB010021669">
    <property type="protein sequence ID" value="GJU08798.1"/>
    <property type="molecule type" value="Genomic_DNA"/>
</dbReference>
<name>A0ABQ5J8I3_9ASTR</name>
<accession>A0ABQ5J8I3</accession>
<evidence type="ECO:0000313" key="2">
    <source>
        <dbReference type="Proteomes" id="UP001151760"/>
    </source>
</evidence>
<reference evidence="1" key="2">
    <citation type="submission" date="2022-01" db="EMBL/GenBank/DDBJ databases">
        <authorList>
            <person name="Yamashiro T."/>
            <person name="Shiraishi A."/>
            <person name="Satake H."/>
            <person name="Nakayama K."/>
        </authorList>
    </citation>
    <scope>NUCLEOTIDE SEQUENCE</scope>
</reference>
<reference evidence="1" key="1">
    <citation type="journal article" date="2022" name="Int. J. Mol. Sci.">
        <title>Draft Genome of Tanacetum Coccineum: Genomic Comparison of Closely Related Tanacetum-Family Plants.</title>
        <authorList>
            <person name="Yamashiro T."/>
            <person name="Shiraishi A."/>
            <person name="Nakayama K."/>
            <person name="Satake H."/>
        </authorList>
    </citation>
    <scope>NUCLEOTIDE SEQUENCE</scope>
</reference>
<protein>
    <submittedName>
        <fullName evidence="1">Uncharacterized protein</fullName>
    </submittedName>
</protein>
<keyword evidence="2" id="KW-1185">Reference proteome</keyword>
<organism evidence="1 2">
    <name type="scientific">Tanacetum coccineum</name>
    <dbReference type="NCBI Taxonomy" id="301880"/>
    <lineage>
        <taxon>Eukaryota</taxon>
        <taxon>Viridiplantae</taxon>
        <taxon>Streptophyta</taxon>
        <taxon>Embryophyta</taxon>
        <taxon>Tracheophyta</taxon>
        <taxon>Spermatophyta</taxon>
        <taxon>Magnoliopsida</taxon>
        <taxon>eudicotyledons</taxon>
        <taxon>Gunneridae</taxon>
        <taxon>Pentapetalae</taxon>
        <taxon>asterids</taxon>
        <taxon>campanulids</taxon>
        <taxon>Asterales</taxon>
        <taxon>Asteraceae</taxon>
        <taxon>Asteroideae</taxon>
        <taxon>Anthemideae</taxon>
        <taxon>Anthemidinae</taxon>
        <taxon>Tanacetum</taxon>
    </lineage>
</organism>
<dbReference type="Proteomes" id="UP001151760">
    <property type="component" value="Unassembled WGS sequence"/>
</dbReference>